<evidence type="ECO:0000313" key="17">
    <source>
        <dbReference type="Proteomes" id="UP000015347"/>
    </source>
</evidence>
<dbReference type="GO" id="GO:0071978">
    <property type="term" value="P:bacterial-type flagellum-dependent swarming motility"/>
    <property type="evidence" value="ECO:0007669"/>
    <property type="project" value="InterPro"/>
</dbReference>
<comment type="caution">
    <text evidence="16">The sequence shown here is derived from an EMBL/GenBank/DDBJ whole genome shotgun (WGS) entry which is preliminary data.</text>
</comment>
<keyword evidence="5" id="KW-0145">Chemotaxis</keyword>
<dbReference type="PANTHER" id="PTHR30433">
    <property type="entry name" value="CHEMOTAXIS PROTEIN MOTA"/>
    <property type="match status" value="1"/>
</dbReference>
<dbReference type="NCBIfam" id="TIGR03818">
    <property type="entry name" value="MotA1"/>
    <property type="match status" value="1"/>
</dbReference>
<name>S9QDP3_9RHOB</name>
<dbReference type="GO" id="GO:1902600">
    <property type="term" value="P:proton transmembrane transport"/>
    <property type="evidence" value="ECO:0007669"/>
    <property type="project" value="UniProtKB-KW"/>
</dbReference>
<evidence type="ECO:0000256" key="4">
    <source>
        <dbReference type="ARBA" id="ARBA00022475"/>
    </source>
</evidence>
<keyword evidence="16" id="KW-0969">Cilium</keyword>
<evidence type="ECO:0000259" key="15">
    <source>
        <dbReference type="Pfam" id="PF20560"/>
    </source>
</evidence>
<dbReference type="InterPro" id="IPR000540">
    <property type="entry name" value="Flag_MotA_CS"/>
</dbReference>
<evidence type="ECO:0000256" key="7">
    <source>
        <dbReference type="ARBA" id="ARBA00022692"/>
    </source>
</evidence>
<evidence type="ECO:0000256" key="13">
    <source>
        <dbReference type="SAM" id="Phobius"/>
    </source>
</evidence>
<dbReference type="GO" id="GO:0005886">
    <property type="term" value="C:plasma membrane"/>
    <property type="evidence" value="ECO:0007669"/>
    <property type="project" value="UniProtKB-SubCell"/>
</dbReference>
<accession>S9QDP3</accession>
<keyword evidence="3" id="KW-0813">Transport</keyword>
<evidence type="ECO:0000256" key="6">
    <source>
        <dbReference type="ARBA" id="ARBA00022519"/>
    </source>
</evidence>
<dbReference type="Proteomes" id="UP000015347">
    <property type="component" value="Unassembled WGS sequence"/>
</dbReference>
<sequence length="290" mass="31882">MFALLGFILVFGSVLGGFAAMGGNLWVLWQPWELVIIIGAALGAFVIANPKSVLRDTFKACRSVLRGKPYNKAEYLEMFSLLYMLFKVSKDDLRKIEKDLDSPNRSSFFKKFPLVSQNPRNVRFIADYFRLFLLGSSKSHEMEALLDTELDSIERELNRVPNALYTVADSLPALGIVAAVLGVIKAMGSINQPPEVLGMLIGGALVGTFLGVLLSYGVVGPLANAIRARGEQELAYYIAIKTSIIAFLNDYPPQICAEYGRKTISADVRPAFEEVEKATYEAAKKTGINV</sequence>
<feature type="transmembrane region" description="Helical" evidence="13">
    <location>
        <begin position="163"/>
        <end position="184"/>
    </location>
</feature>
<keyword evidence="12 13" id="KW-0472">Membrane</keyword>
<reference evidence="17" key="1">
    <citation type="journal article" date="2014" name="Stand. Genomic Sci.">
        <title>Genome sequence of the exopolysaccharide-producing Salipiger mucosus type strain (DSM 16094(T)), a moderately halophilic member of the Roseobacter clade.</title>
        <authorList>
            <person name="Riedel T."/>
            <person name="Spring S."/>
            <person name="Fiebig A."/>
            <person name="Petersen J."/>
            <person name="Kyrpides N.C."/>
            <person name="Goker M."/>
            <person name="Klenk H.P."/>
        </authorList>
    </citation>
    <scope>NUCLEOTIDE SEQUENCE [LARGE SCALE GENOMIC DNA]</scope>
    <source>
        <strain evidence="17">DSM 16094</strain>
    </source>
</reference>
<keyword evidence="9" id="KW-0375">Hydrogen ion transport</keyword>
<evidence type="ECO:0000256" key="3">
    <source>
        <dbReference type="ARBA" id="ARBA00022448"/>
    </source>
</evidence>
<dbReference type="OrthoDB" id="9782603at2"/>
<dbReference type="InterPro" id="IPR047055">
    <property type="entry name" value="MotA-like"/>
</dbReference>
<keyword evidence="8" id="KW-0283">Flagellar rotation</keyword>
<keyword evidence="7 13" id="KW-0812">Transmembrane</keyword>
<dbReference type="HOGENOM" id="CLU_068213_0_0_5"/>
<evidence type="ECO:0000256" key="8">
    <source>
        <dbReference type="ARBA" id="ARBA00022779"/>
    </source>
</evidence>
<feature type="domain" description="Motility protein A N-terminal" evidence="15">
    <location>
        <begin position="5"/>
        <end position="90"/>
    </location>
</feature>
<feature type="domain" description="MotA/TolQ/ExbB proton channel" evidence="14">
    <location>
        <begin position="136"/>
        <end position="235"/>
    </location>
</feature>
<dbReference type="InterPro" id="IPR046786">
    <property type="entry name" value="MotA_N"/>
</dbReference>
<dbReference type="Pfam" id="PF20560">
    <property type="entry name" value="MotA_N"/>
    <property type="match status" value="1"/>
</dbReference>
<dbReference type="InterPro" id="IPR002898">
    <property type="entry name" value="MotA_ExbB_proton_chnl"/>
</dbReference>
<evidence type="ECO:0000259" key="14">
    <source>
        <dbReference type="Pfam" id="PF01618"/>
    </source>
</evidence>
<evidence type="ECO:0000256" key="5">
    <source>
        <dbReference type="ARBA" id="ARBA00022500"/>
    </source>
</evidence>
<keyword evidence="16" id="KW-0966">Cell projection</keyword>
<evidence type="ECO:0000256" key="12">
    <source>
        <dbReference type="ARBA" id="ARBA00023136"/>
    </source>
</evidence>
<proteinExistence type="inferred from homology"/>
<evidence type="ECO:0000313" key="16">
    <source>
        <dbReference type="EMBL" id="EPX78032.1"/>
    </source>
</evidence>
<evidence type="ECO:0000256" key="2">
    <source>
        <dbReference type="ARBA" id="ARBA00008038"/>
    </source>
</evidence>
<dbReference type="EMBL" id="APVH01000042">
    <property type="protein sequence ID" value="EPX78032.1"/>
    <property type="molecule type" value="Genomic_DNA"/>
</dbReference>
<feature type="transmembrane region" description="Helical" evidence="13">
    <location>
        <begin position="29"/>
        <end position="48"/>
    </location>
</feature>
<keyword evidence="16" id="KW-0282">Flagellum</keyword>
<dbReference type="GO" id="GO:0006935">
    <property type="term" value="P:chemotaxis"/>
    <property type="evidence" value="ECO:0007669"/>
    <property type="project" value="UniProtKB-KW"/>
</dbReference>
<feature type="transmembrane region" description="Helical" evidence="13">
    <location>
        <begin position="196"/>
        <end position="219"/>
    </location>
</feature>
<dbReference type="Pfam" id="PF01618">
    <property type="entry name" value="MotA_ExbB"/>
    <property type="match status" value="1"/>
</dbReference>
<dbReference type="PANTHER" id="PTHR30433:SF4">
    <property type="entry name" value="MOTILITY PROTEIN A"/>
    <property type="match status" value="1"/>
</dbReference>
<keyword evidence="10 13" id="KW-1133">Transmembrane helix</keyword>
<keyword evidence="4" id="KW-1003">Cell membrane</keyword>
<dbReference type="STRING" id="1123237.Salmuc_03354"/>
<evidence type="ECO:0000256" key="11">
    <source>
        <dbReference type="ARBA" id="ARBA00023065"/>
    </source>
</evidence>
<keyword evidence="17" id="KW-1185">Reference proteome</keyword>
<dbReference type="eggNOG" id="COG1291">
    <property type="taxonomic scope" value="Bacteria"/>
</dbReference>
<dbReference type="RefSeq" id="WP_020040019.1">
    <property type="nucleotide sequence ID" value="NZ_KE557281.1"/>
</dbReference>
<gene>
    <name evidence="16" type="ORF">Salmuc_03354</name>
</gene>
<protein>
    <submittedName>
        <fullName evidence="16">Flagellar motor rotation protein MotA</fullName>
    </submittedName>
</protein>
<evidence type="ECO:0000256" key="1">
    <source>
        <dbReference type="ARBA" id="ARBA00004429"/>
    </source>
</evidence>
<organism evidence="16 17">
    <name type="scientific">Salipiger mucosus DSM 16094</name>
    <dbReference type="NCBI Taxonomy" id="1123237"/>
    <lineage>
        <taxon>Bacteria</taxon>
        <taxon>Pseudomonadati</taxon>
        <taxon>Pseudomonadota</taxon>
        <taxon>Alphaproteobacteria</taxon>
        <taxon>Rhodobacterales</taxon>
        <taxon>Roseobacteraceae</taxon>
        <taxon>Salipiger</taxon>
    </lineage>
</organism>
<evidence type="ECO:0000256" key="10">
    <source>
        <dbReference type="ARBA" id="ARBA00022989"/>
    </source>
</evidence>
<comment type="similarity">
    <text evidence="2">Belongs to the MotA family.</text>
</comment>
<dbReference type="AlphaFoldDB" id="S9QDP3"/>
<keyword evidence="11" id="KW-0406">Ion transport</keyword>
<evidence type="ECO:0000256" key="9">
    <source>
        <dbReference type="ARBA" id="ARBA00022781"/>
    </source>
</evidence>
<keyword evidence="6" id="KW-0997">Cell inner membrane</keyword>
<comment type="subcellular location">
    <subcellularLocation>
        <location evidence="1">Cell inner membrane</location>
        <topology evidence="1">Multi-pass membrane protein</topology>
    </subcellularLocation>
</comment>
<dbReference type="InterPro" id="IPR022522">
    <property type="entry name" value="Flagellar_motor_stator_MotA"/>
</dbReference>
<dbReference type="PROSITE" id="PS01307">
    <property type="entry name" value="MOTA"/>
    <property type="match status" value="1"/>
</dbReference>